<dbReference type="Proteomes" id="UP000188243">
    <property type="component" value="Chromosome"/>
</dbReference>
<dbReference type="InterPro" id="IPR007492">
    <property type="entry name" value="LytTR_DNA-bd_dom"/>
</dbReference>
<proteinExistence type="predicted"/>
<dbReference type="SMART" id="SM00850">
    <property type="entry name" value="LytTR"/>
    <property type="match status" value="1"/>
</dbReference>
<evidence type="ECO:0000313" key="5">
    <source>
        <dbReference type="EMBL" id="AQQ01863.1"/>
    </source>
</evidence>
<dbReference type="STRING" id="247523.B0W48_20035"/>
<feature type="domain" description="Response regulatory" evidence="3">
    <location>
        <begin position="2"/>
        <end position="116"/>
    </location>
</feature>
<evidence type="ECO:0000256" key="1">
    <source>
        <dbReference type="ARBA" id="ARBA00023012"/>
    </source>
</evidence>
<evidence type="ECO:0000313" key="6">
    <source>
        <dbReference type="Proteomes" id="UP000188243"/>
    </source>
</evidence>
<dbReference type="SMART" id="SM00448">
    <property type="entry name" value="REC"/>
    <property type="match status" value="1"/>
</dbReference>
<dbReference type="PROSITE" id="PS50110">
    <property type="entry name" value="RESPONSE_REGULATORY"/>
    <property type="match status" value="1"/>
</dbReference>
<dbReference type="Pfam" id="PF00072">
    <property type="entry name" value="Response_reg"/>
    <property type="match status" value="1"/>
</dbReference>
<gene>
    <name evidence="5" type="ORF">B0W48_20035</name>
</gene>
<evidence type="ECO:0000259" key="3">
    <source>
        <dbReference type="PROSITE" id="PS50110"/>
    </source>
</evidence>
<feature type="modified residue" description="4-aspartylphosphate" evidence="2">
    <location>
        <position position="53"/>
    </location>
</feature>
<reference evidence="5 6" key="1">
    <citation type="submission" date="2017-02" db="EMBL/GenBank/DDBJ databases">
        <title>Complete genome sequence of the cold-active Pseudoalteromonas aliena strain EH1 isolated from Arctic seawater.</title>
        <authorList>
            <person name="Kim E."/>
            <person name="Heo E."/>
            <person name="Kim H."/>
            <person name="Kim D."/>
        </authorList>
    </citation>
    <scope>NUCLEOTIDE SEQUENCE [LARGE SCALE GENOMIC DNA]</scope>
    <source>
        <strain evidence="5 6">EH1</strain>
    </source>
</reference>
<dbReference type="InterPro" id="IPR001789">
    <property type="entry name" value="Sig_transdc_resp-reg_receiver"/>
</dbReference>
<dbReference type="EMBL" id="CP019628">
    <property type="protein sequence ID" value="AQQ01863.1"/>
    <property type="molecule type" value="Genomic_DNA"/>
</dbReference>
<sequence>MNILIVDDEPLARVRLKRLLTNNQTIRLLGEASNGREALQLAKKQIPDLVFLDVDMPGMSGLEVAKKLNLSAVPPAIIFTTAHPEHALDAIGLNAAGYLVKPISEQSLYKAIEQLGRLTRVQVQKQHMNKISYQLAGTLKSIEMESIFYFSAEEKYTKIVFEEGDALIEQSLKQLEALYQTFILRIHRNTLVNRSKIIALHSQSNGHHVIQLQGCDELLPVSRRELRAVKDAL</sequence>
<name>A0A1Q2H3E8_9GAMM</name>
<dbReference type="RefSeq" id="WP_077538646.1">
    <property type="nucleotide sequence ID" value="NZ_CP019628.1"/>
</dbReference>
<dbReference type="PANTHER" id="PTHR37299">
    <property type="entry name" value="TRANSCRIPTIONAL REGULATOR-RELATED"/>
    <property type="match status" value="1"/>
</dbReference>
<feature type="domain" description="HTH LytTR-type" evidence="4">
    <location>
        <begin position="131"/>
        <end position="233"/>
    </location>
</feature>
<dbReference type="PROSITE" id="PS50930">
    <property type="entry name" value="HTH_LYTTR"/>
    <property type="match status" value="1"/>
</dbReference>
<organism evidence="5 6">
    <name type="scientific">Pseudoalteromonas aliena</name>
    <dbReference type="NCBI Taxonomy" id="247523"/>
    <lineage>
        <taxon>Bacteria</taxon>
        <taxon>Pseudomonadati</taxon>
        <taxon>Pseudomonadota</taxon>
        <taxon>Gammaproteobacteria</taxon>
        <taxon>Alteromonadales</taxon>
        <taxon>Pseudoalteromonadaceae</taxon>
        <taxon>Pseudoalteromonas</taxon>
    </lineage>
</organism>
<dbReference type="Gene3D" id="2.40.50.1020">
    <property type="entry name" value="LytTr DNA-binding domain"/>
    <property type="match status" value="1"/>
</dbReference>
<accession>A0A1Q2H3E8</accession>
<evidence type="ECO:0000259" key="4">
    <source>
        <dbReference type="PROSITE" id="PS50930"/>
    </source>
</evidence>
<keyword evidence="1" id="KW-0902">Two-component regulatory system</keyword>
<dbReference type="KEGG" id="paln:B0W48_20035"/>
<dbReference type="InterPro" id="IPR046947">
    <property type="entry name" value="LytR-like"/>
</dbReference>
<evidence type="ECO:0000256" key="2">
    <source>
        <dbReference type="PROSITE-ProRule" id="PRU00169"/>
    </source>
</evidence>
<keyword evidence="5" id="KW-0238">DNA-binding</keyword>
<dbReference type="GO" id="GO:0000156">
    <property type="term" value="F:phosphorelay response regulator activity"/>
    <property type="evidence" value="ECO:0007669"/>
    <property type="project" value="InterPro"/>
</dbReference>
<dbReference type="Gene3D" id="3.40.50.2300">
    <property type="match status" value="1"/>
</dbReference>
<dbReference type="PANTHER" id="PTHR37299:SF1">
    <property type="entry name" value="STAGE 0 SPORULATION PROTEIN A HOMOLOG"/>
    <property type="match status" value="1"/>
</dbReference>
<dbReference type="Pfam" id="PF04397">
    <property type="entry name" value="LytTR"/>
    <property type="match status" value="1"/>
</dbReference>
<dbReference type="InterPro" id="IPR011006">
    <property type="entry name" value="CheY-like_superfamily"/>
</dbReference>
<dbReference type="SUPFAM" id="SSF52172">
    <property type="entry name" value="CheY-like"/>
    <property type="match status" value="1"/>
</dbReference>
<dbReference type="AlphaFoldDB" id="A0A1Q2H3E8"/>
<keyword evidence="2" id="KW-0597">Phosphoprotein</keyword>
<protein>
    <submittedName>
        <fullName evidence="5">DNA-binding response regulator</fullName>
    </submittedName>
</protein>
<dbReference type="GO" id="GO:0003677">
    <property type="term" value="F:DNA binding"/>
    <property type="evidence" value="ECO:0007669"/>
    <property type="project" value="UniProtKB-KW"/>
</dbReference>